<evidence type="ECO:0000313" key="8">
    <source>
        <dbReference type="EMBL" id="KAK4264477.1"/>
    </source>
</evidence>
<accession>A0AAE1J5Z4</accession>
<evidence type="ECO:0000256" key="2">
    <source>
        <dbReference type="ARBA" id="ARBA00023015"/>
    </source>
</evidence>
<dbReference type="SMART" id="SM01019">
    <property type="entry name" value="B3"/>
    <property type="match status" value="1"/>
</dbReference>
<dbReference type="Pfam" id="PF02362">
    <property type="entry name" value="B3"/>
    <property type="match status" value="1"/>
</dbReference>
<keyword evidence="4" id="KW-0804">Transcription</keyword>
<evidence type="ECO:0000256" key="4">
    <source>
        <dbReference type="ARBA" id="ARBA00023163"/>
    </source>
</evidence>
<keyword evidence="2" id="KW-0805">Transcription regulation</keyword>
<dbReference type="CDD" id="cd10017">
    <property type="entry name" value="B3_DNA"/>
    <property type="match status" value="1"/>
</dbReference>
<keyword evidence="9" id="KW-1185">Reference proteome</keyword>
<feature type="region of interest" description="Disordered" evidence="6">
    <location>
        <begin position="178"/>
        <end position="197"/>
    </location>
</feature>
<protein>
    <recommendedName>
        <fullName evidence="7">TF-B3 domain-containing protein</fullName>
    </recommendedName>
</protein>
<dbReference type="SUPFAM" id="SSF101936">
    <property type="entry name" value="DNA-binding pseudobarrel domain"/>
    <property type="match status" value="1"/>
</dbReference>
<dbReference type="PROSITE" id="PS50863">
    <property type="entry name" value="B3"/>
    <property type="match status" value="1"/>
</dbReference>
<feature type="region of interest" description="Disordered" evidence="6">
    <location>
        <begin position="1"/>
        <end position="22"/>
    </location>
</feature>
<comment type="caution">
    <text evidence="8">The sequence shown here is derived from an EMBL/GenBank/DDBJ whole genome shotgun (WGS) entry which is preliminary data.</text>
</comment>
<keyword evidence="3" id="KW-0238">DNA-binding</keyword>
<dbReference type="InterPro" id="IPR015300">
    <property type="entry name" value="DNA-bd_pseudobarrel_sf"/>
</dbReference>
<name>A0AAE1J5Z4_9FABA</name>
<evidence type="ECO:0000313" key="9">
    <source>
        <dbReference type="Proteomes" id="UP001293593"/>
    </source>
</evidence>
<feature type="domain" description="TF-B3" evidence="7">
    <location>
        <begin position="26"/>
        <end position="119"/>
    </location>
</feature>
<dbReference type="PANTHER" id="PTHR31920">
    <property type="entry name" value="B3 DOMAIN-CONTAINING"/>
    <property type="match status" value="1"/>
</dbReference>
<sequence length="525" mass="59556">MTKKCVGSAQKRPSIHGKKTSSNVPSSFFKVMIGSDFSSVLYLPPKFGPTASTLIDKEAIIEDSSGKQWTVQISIVDKSYAFQEGWKAFSMEHGLEVGHFLVFHYMGRSHFVVKVFDRSGCEKTDFPNQRKQKKRKTITVDLDDSDELLNRQGFLSSESDTGKTQSQDEVVGVKDSAEINEEKTSENSNSNRRIRSLNEDKNYEDPCYLKDRDFGDREREDRDSLMFDAFRCEILNNSGVHRTGKFTSSNEIVVTSIYTNDPLLEDMMRNGATQDLFEVELTKRSHFLEELDMSTFSCERHSRENKIPEHLLIPCTMQHEEIKENSGNKELDKSTFSCERHSRENKIPKHLLIPCTMQHEEIKENSGNKELDKSTFSCERHSRENKIPEHLLIPCTMQHEEIKENSETQQLLISKEGYPLHAGNCENTREMFVGLHVSLDVPMCHATGKMERMIQKELLDMTPDVCIYNDQLQTLIGDQSSDLNSVKAVPSDCGAAHMLASISETDSKNKAAGGAPEETMADPLP</sequence>
<dbReference type="GO" id="GO:0005634">
    <property type="term" value="C:nucleus"/>
    <property type="evidence" value="ECO:0007669"/>
    <property type="project" value="UniProtKB-SubCell"/>
</dbReference>
<dbReference type="PANTHER" id="PTHR31920:SF145">
    <property type="entry name" value="B3 DOMAIN-CONTAINING PROTEIN REM20-LIKE ISOFORM X1"/>
    <property type="match status" value="1"/>
</dbReference>
<evidence type="ECO:0000256" key="3">
    <source>
        <dbReference type="ARBA" id="ARBA00023125"/>
    </source>
</evidence>
<organism evidence="8 9">
    <name type="scientific">Acacia crassicarpa</name>
    <name type="common">northern wattle</name>
    <dbReference type="NCBI Taxonomy" id="499986"/>
    <lineage>
        <taxon>Eukaryota</taxon>
        <taxon>Viridiplantae</taxon>
        <taxon>Streptophyta</taxon>
        <taxon>Embryophyta</taxon>
        <taxon>Tracheophyta</taxon>
        <taxon>Spermatophyta</taxon>
        <taxon>Magnoliopsida</taxon>
        <taxon>eudicotyledons</taxon>
        <taxon>Gunneridae</taxon>
        <taxon>Pentapetalae</taxon>
        <taxon>rosids</taxon>
        <taxon>fabids</taxon>
        <taxon>Fabales</taxon>
        <taxon>Fabaceae</taxon>
        <taxon>Caesalpinioideae</taxon>
        <taxon>mimosoid clade</taxon>
        <taxon>Acacieae</taxon>
        <taxon>Acacia</taxon>
    </lineage>
</organism>
<dbReference type="EMBL" id="JAWXYG010000008">
    <property type="protein sequence ID" value="KAK4264477.1"/>
    <property type="molecule type" value="Genomic_DNA"/>
</dbReference>
<comment type="subcellular location">
    <subcellularLocation>
        <location evidence="1">Nucleus</location>
    </subcellularLocation>
</comment>
<dbReference type="InterPro" id="IPR003340">
    <property type="entry name" value="B3_DNA-bd"/>
</dbReference>
<proteinExistence type="predicted"/>
<dbReference type="InterPro" id="IPR050655">
    <property type="entry name" value="Plant_B3_domain"/>
</dbReference>
<evidence type="ECO:0000256" key="1">
    <source>
        <dbReference type="ARBA" id="ARBA00004123"/>
    </source>
</evidence>
<keyword evidence="5" id="KW-0539">Nucleus</keyword>
<dbReference type="Proteomes" id="UP001293593">
    <property type="component" value="Unassembled WGS sequence"/>
</dbReference>
<evidence type="ECO:0000259" key="7">
    <source>
        <dbReference type="PROSITE" id="PS50863"/>
    </source>
</evidence>
<gene>
    <name evidence="8" type="ORF">QN277_025644</name>
</gene>
<reference evidence="8" key="1">
    <citation type="submission" date="2023-10" db="EMBL/GenBank/DDBJ databases">
        <title>Chromosome-level genome of the transformable northern wattle, Acacia crassicarpa.</title>
        <authorList>
            <person name="Massaro I."/>
            <person name="Sinha N.R."/>
            <person name="Poethig S."/>
            <person name="Leichty A.R."/>
        </authorList>
    </citation>
    <scope>NUCLEOTIDE SEQUENCE</scope>
    <source>
        <strain evidence="8">Acra3RX</strain>
        <tissue evidence="8">Leaf</tissue>
    </source>
</reference>
<dbReference type="AlphaFoldDB" id="A0AAE1J5Z4"/>
<evidence type="ECO:0000256" key="5">
    <source>
        <dbReference type="ARBA" id="ARBA00023242"/>
    </source>
</evidence>
<evidence type="ECO:0000256" key="6">
    <source>
        <dbReference type="SAM" id="MobiDB-lite"/>
    </source>
</evidence>
<dbReference type="Gene3D" id="2.40.330.10">
    <property type="entry name" value="DNA-binding pseudobarrel domain"/>
    <property type="match status" value="1"/>
</dbReference>
<dbReference type="GO" id="GO:0003677">
    <property type="term" value="F:DNA binding"/>
    <property type="evidence" value="ECO:0007669"/>
    <property type="project" value="UniProtKB-KW"/>
</dbReference>
<feature type="region of interest" description="Disordered" evidence="6">
    <location>
        <begin position="504"/>
        <end position="525"/>
    </location>
</feature>